<dbReference type="InterPro" id="IPR028082">
    <property type="entry name" value="Peripla_BP_I"/>
</dbReference>
<accession>A0A7X1B135</accession>
<dbReference type="RefSeq" id="WP_185694313.1">
    <property type="nucleotide sequence ID" value="NZ_JACHVA010000129.1"/>
</dbReference>
<keyword evidence="1" id="KW-0805">Transcription regulation</keyword>
<dbReference type="SUPFAM" id="SSF46689">
    <property type="entry name" value="Homeodomain-like"/>
    <property type="match status" value="1"/>
</dbReference>
<dbReference type="CDD" id="cd01543">
    <property type="entry name" value="PBP1_XylR"/>
    <property type="match status" value="1"/>
</dbReference>
<dbReference type="SMART" id="SM00342">
    <property type="entry name" value="HTH_ARAC"/>
    <property type="match status" value="1"/>
</dbReference>
<dbReference type="Pfam" id="PF12833">
    <property type="entry name" value="HTH_18"/>
    <property type="match status" value="1"/>
</dbReference>
<reference evidence="5 6" key="1">
    <citation type="submission" date="2020-07" db="EMBL/GenBank/DDBJ databases">
        <authorList>
            <person name="Feng X."/>
        </authorList>
    </citation>
    <scope>NUCLEOTIDE SEQUENCE [LARGE SCALE GENOMIC DNA]</scope>
    <source>
        <strain evidence="5 6">JCM14086</strain>
    </source>
</reference>
<dbReference type="Pfam" id="PF13377">
    <property type="entry name" value="Peripla_BP_3"/>
    <property type="match status" value="1"/>
</dbReference>
<dbReference type="InterPro" id="IPR009057">
    <property type="entry name" value="Homeodomain-like_sf"/>
</dbReference>
<organism evidence="5 6">
    <name type="scientific">Puniceicoccus vermicola</name>
    <dbReference type="NCBI Taxonomy" id="388746"/>
    <lineage>
        <taxon>Bacteria</taxon>
        <taxon>Pseudomonadati</taxon>
        <taxon>Verrucomicrobiota</taxon>
        <taxon>Opitutia</taxon>
        <taxon>Puniceicoccales</taxon>
        <taxon>Puniceicoccaceae</taxon>
        <taxon>Puniceicoccus</taxon>
    </lineage>
</organism>
<dbReference type="InterPro" id="IPR046335">
    <property type="entry name" value="LacI/GalR-like_sensor"/>
</dbReference>
<evidence type="ECO:0000256" key="1">
    <source>
        <dbReference type="ARBA" id="ARBA00023015"/>
    </source>
</evidence>
<protein>
    <submittedName>
        <fullName evidence="5">DNA-binding transcriptional regulator</fullName>
    </submittedName>
</protein>
<sequence length="390" mass="44195">MVKEHPLIKANNVALIVDTATDWGRLAISGITSYVQEHDPWHLQVESSGTMEPKLPPPNWTGDGLIARVANPQIVKVLEEIGLPVVNISSIRLPGTDFPRVTTDFRASSQLACEYFLNRGFQHFAYIGPFYRSVVDDYYGHLKEVLHEQGLPCESYNLPASYDEKLGWAERMKALQDWLIQLPKPIAIISWGGDPGRVVIDACNRIDLPVPHDVAVLSTDTNEPLDDTSHPSLSSIQVPAKLIGWTAAQMLDQLMKGKPLKEKEISFAPQRILEKLSTDTLAITDSHLIKTLLFIREHAFNPISMDDILARVPVSRRMMELKFRQHLGRSPMEEVKRLRIQKARNLLESTDKPMQDIAEACGYATYNYMSYIFKRETGISPSQYRQKIRH</sequence>
<name>A0A7X1B135_9BACT</name>
<dbReference type="InterPro" id="IPR054031">
    <property type="entry name" value="XylR_PBP1"/>
</dbReference>
<dbReference type="InterPro" id="IPR018060">
    <property type="entry name" value="HTH_AraC"/>
</dbReference>
<dbReference type="AlphaFoldDB" id="A0A7X1B135"/>
<dbReference type="SUPFAM" id="SSF53822">
    <property type="entry name" value="Periplasmic binding protein-like I"/>
    <property type="match status" value="1"/>
</dbReference>
<dbReference type="EMBL" id="JACHVA010000129">
    <property type="protein sequence ID" value="MBC2603686.1"/>
    <property type="molecule type" value="Genomic_DNA"/>
</dbReference>
<dbReference type="Pfam" id="PF22177">
    <property type="entry name" value="PBP1_XylR"/>
    <property type="match status" value="1"/>
</dbReference>
<evidence type="ECO:0000256" key="2">
    <source>
        <dbReference type="ARBA" id="ARBA00023125"/>
    </source>
</evidence>
<comment type="caution">
    <text evidence="5">The sequence shown here is derived from an EMBL/GenBank/DDBJ whole genome shotgun (WGS) entry which is preliminary data.</text>
</comment>
<evidence type="ECO:0000256" key="3">
    <source>
        <dbReference type="ARBA" id="ARBA00023163"/>
    </source>
</evidence>
<evidence type="ECO:0000259" key="4">
    <source>
        <dbReference type="PROSITE" id="PS01124"/>
    </source>
</evidence>
<evidence type="ECO:0000313" key="5">
    <source>
        <dbReference type="EMBL" id="MBC2603686.1"/>
    </source>
</evidence>
<evidence type="ECO:0000313" key="6">
    <source>
        <dbReference type="Proteomes" id="UP000525652"/>
    </source>
</evidence>
<dbReference type="Proteomes" id="UP000525652">
    <property type="component" value="Unassembled WGS sequence"/>
</dbReference>
<proteinExistence type="predicted"/>
<dbReference type="Gene3D" id="1.10.10.60">
    <property type="entry name" value="Homeodomain-like"/>
    <property type="match status" value="1"/>
</dbReference>
<dbReference type="GO" id="GO:0000976">
    <property type="term" value="F:transcription cis-regulatory region binding"/>
    <property type="evidence" value="ECO:0007669"/>
    <property type="project" value="TreeGrafter"/>
</dbReference>
<dbReference type="PANTHER" id="PTHR30146">
    <property type="entry name" value="LACI-RELATED TRANSCRIPTIONAL REPRESSOR"/>
    <property type="match status" value="1"/>
</dbReference>
<feature type="domain" description="HTH araC/xylS-type" evidence="4">
    <location>
        <begin position="289"/>
        <end position="387"/>
    </location>
</feature>
<dbReference type="GO" id="GO:0003700">
    <property type="term" value="F:DNA-binding transcription factor activity"/>
    <property type="evidence" value="ECO:0007669"/>
    <property type="project" value="InterPro"/>
</dbReference>
<keyword evidence="3" id="KW-0804">Transcription</keyword>
<keyword evidence="6" id="KW-1185">Reference proteome</keyword>
<dbReference type="Gene3D" id="3.40.50.2300">
    <property type="match status" value="2"/>
</dbReference>
<gene>
    <name evidence="5" type="ORF">H5P30_18035</name>
</gene>
<dbReference type="PROSITE" id="PS01124">
    <property type="entry name" value="HTH_ARAC_FAMILY_2"/>
    <property type="match status" value="1"/>
</dbReference>
<keyword evidence="2 5" id="KW-0238">DNA-binding</keyword>
<dbReference type="PANTHER" id="PTHR30146:SF24">
    <property type="entry name" value="XYLOSE OPERON REGULATORY PROTEIN"/>
    <property type="match status" value="1"/>
</dbReference>